<feature type="transmembrane region" description="Helical" evidence="1">
    <location>
        <begin position="83"/>
        <end position="103"/>
    </location>
</feature>
<keyword evidence="1" id="KW-0472">Membrane</keyword>
<organism evidence="2 3">
    <name type="scientific">SAR86 cluster bacterium</name>
    <dbReference type="NCBI Taxonomy" id="2030880"/>
    <lineage>
        <taxon>Bacteria</taxon>
        <taxon>Pseudomonadati</taxon>
        <taxon>Pseudomonadota</taxon>
        <taxon>Gammaproteobacteria</taxon>
        <taxon>SAR86 cluster</taxon>
    </lineage>
</organism>
<protein>
    <submittedName>
        <fullName evidence="2">Uncharacterized protein</fullName>
    </submittedName>
</protein>
<dbReference type="EMBL" id="JABMOJ010000174">
    <property type="protein sequence ID" value="NQV64666.1"/>
    <property type="molecule type" value="Genomic_DNA"/>
</dbReference>
<keyword evidence="1" id="KW-0812">Transmembrane</keyword>
<dbReference type="Proteomes" id="UP000754644">
    <property type="component" value="Unassembled WGS sequence"/>
</dbReference>
<accession>A0A973A9E2</accession>
<name>A0A973A9E2_9GAMM</name>
<feature type="transmembrane region" description="Helical" evidence="1">
    <location>
        <begin position="53"/>
        <end position="76"/>
    </location>
</feature>
<feature type="transmembrane region" description="Helical" evidence="1">
    <location>
        <begin position="14"/>
        <end position="33"/>
    </location>
</feature>
<evidence type="ECO:0000313" key="2">
    <source>
        <dbReference type="EMBL" id="NQV64666.1"/>
    </source>
</evidence>
<reference evidence="2" key="1">
    <citation type="submission" date="2020-05" db="EMBL/GenBank/DDBJ databases">
        <title>Sulfur intermediates as new biogeochemical hubs in an aquatic model microbial ecosystem.</title>
        <authorList>
            <person name="Vigneron A."/>
        </authorList>
    </citation>
    <scope>NUCLEOTIDE SEQUENCE</scope>
    <source>
        <strain evidence="2">Bin.250</strain>
    </source>
</reference>
<evidence type="ECO:0000313" key="3">
    <source>
        <dbReference type="Proteomes" id="UP000754644"/>
    </source>
</evidence>
<keyword evidence="1" id="KW-1133">Transmembrane helix</keyword>
<proteinExistence type="predicted"/>
<evidence type="ECO:0000256" key="1">
    <source>
        <dbReference type="SAM" id="Phobius"/>
    </source>
</evidence>
<feature type="transmembrane region" description="Helical" evidence="1">
    <location>
        <begin position="109"/>
        <end position="129"/>
    </location>
</feature>
<gene>
    <name evidence="2" type="ORF">HQ497_04800</name>
</gene>
<sequence length="141" mass="16425">MIDKIKALLQPRPWWMNLLWFFCLYMTFIYMPFDIFTKPFERWEEIWFGYTLVGWWAKATEPLHWLIYAGGAYGFWKMSPAMWPWAMVYSAQVTIAMVVFNLLEGGKGGGPIAALISGALFLIPTIALWRSKARFQPTTTP</sequence>
<dbReference type="AlphaFoldDB" id="A0A973A9E2"/>
<comment type="caution">
    <text evidence="2">The sequence shown here is derived from an EMBL/GenBank/DDBJ whole genome shotgun (WGS) entry which is preliminary data.</text>
</comment>